<proteinExistence type="predicted"/>
<protein>
    <submittedName>
        <fullName evidence="1">Uncharacterized protein</fullName>
    </submittedName>
</protein>
<sequence length="125" mass="13347">MADENVNPTDAMKKAMGAEEAEAPKYDLAAAVANAQPGGGYNGAAEYVAKMIMRAARRDPQAFAAAAEAYREDPYGHAIEDLMTAEERDSMNEITGFMWGWAVNAVFYLTEQPAGPNPGIITISG</sequence>
<reference evidence="1" key="1">
    <citation type="journal article" date="2015" name="Nature">
        <title>Complex archaea that bridge the gap between prokaryotes and eukaryotes.</title>
        <authorList>
            <person name="Spang A."/>
            <person name="Saw J.H."/>
            <person name="Jorgensen S.L."/>
            <person name="Zaremba-Niedzwiedzka K."/>
            <person name="Martijn J."/>
            <person name="Lind A.E."/>
            <person name="van Eijk R."/>
            <person name="Schleper C."/>
            <person name="Guy L."/>
            <person name="Ettema T.J."/>
        </authorList>
    </citation>
    <scope>NUCLEOTIDE SEQUENCE</scope>
</reference>
<accession>A0A0F9IQ80</accession>
<dbReference type="EMBL" id="LAZR01011858">
    <property type="protein sequence ID" value="KKM57027.1"/>
    <property type="molecule type" value="Genomic_DNA"/>
</dbReference>
<gene>
    <name evidence="1" type="ORF">LCGC14_1551120</name>
</gene>
<name>A0A0F9IQ80_9ZZZZ</name>
<evidence type="ECO:0000313" key="1">
    <source>
        <dbReference type="EMBL" id="KKM57027.1"/>
    </source>
</evidence>
<dbReference type="AlphaFoldDB" id="A0A0F9IQ80"/>
<comment type="caution">
    <text evidence="1">The sequence shown here is derived from an EMBL/GenBank/DDBJ whole genome shotgun (WGS) entry which is preliminary data.</text>
</comment>
<organism evidence="1">
    <name type="scientific">marine sediment metagenome</name>
    <dbReference type="NCBI Taxonomy" id="412755"/>
    <lineage>
        <taxon>unclassified sequences</taxon>
        <taxon>metagenomes</taxon>
        <taxon>ecological metagenomes</taxon>
    </lineage>
</organism>